<accession>A0A1U8MFJ1</accession>
<reference evidence="9" key="1">
    <citation type="journal article" date="2020" name="Nat. Genet.">
        <title>Genomic diversifications of five Gossypium allopolyploid species and their impact on cotton improvement.</title>
        <authorList>
            <person name="Chen Z.J."/>
            <person name="Sreedasyam A."/>
            <person name="Ando A."/>
            <person name="Song Q."/>
            <person name="De Santiago L.M."/>
            <person name="Hulse-Kemp A.M."/>
            <person name="Ding M."/>
            <person name="Ye W."/>
            <person name="Kirkbride R.C."/>
            <person name="Jenkins J."/>
            <person name="Plott C."/>
            <person name="Lovell J."/>
            <person name="Lin Y.M."/>
            <person name="Vaughn R."/>
            <person name="Liu B."/>
            <person name="Simpson S."/>
            <person name="Scheffler B.E."/>
            <person name="Wen L."/>
            <person name="Saski C.A."/>
            <person name="Grover C.E."/>
            <person name="Hu G."/>
            <person name="Conover J.L."/>
            <person name="Carlson J.W."/>
            <person name="Shu S."/>
            <person name="Boston L.B."/>
            <person name="Williams M."/>
            <person name="Peterson D.G."/>
            <person name="McGee K."/>
            <person name="Jones D.C."/>
            <person name="Wendel J.F."/>
            <person name="Stelly D.M."/>
            <person name="Grimwood J."/>
            <person name="Schmutz J."/>
        </authorList>
    </citation>
    <scope>NUCLEOTIDE SEQUENCE [LARGE SCALE GENOMIC DNA]</scope>
    <source>
        <strain evidence="9">cv. TM-1</strain>
    </source>
</reference>
<keyword evidence="5 7" id="KW-0560">Oxidoreductase</keyword>
<evidence type="ECO:0000313" key="10">
    <source>
        <dbReference type="RefSeq" id="XP_016724333.1"/>
    </source>
</evidence>
<dbReference type="GO" id="GO:0009805">
    <property type="term" value="P:coumarin biosynthetic process"/>
    <property type="evidence" value="ECO:0007669"/>
    <property type="project" value="UniProtKB-ARBA"/>
</dbReference>
<proteinExistence type="inferred from homology"/>
<keyword evidence="9" id="KW-1185">Reference proteome</keyword>
<evidence type="ECO:0000256" key="3">
    <source>
        <dbReference type="ARBA" id="ARBA00022723"/>
    </source>
</evidence>
<dbReference type="Pfam" id="PF14226">
    <property type="entry name" value="DIOX_N"/>
    <property type="match status" value="1"/>
</dbReference>
<dbReference type="InterPro" id="IPR005123">
    <property type="entry name" value="Oxoglu/Fe-dep_dioxygenase_dom"/>
</dbReference>
<evidence type="ECO:0000256" key="6">
    <source>
        <dbReference type="ARBA" id="ARBA00023004"/>
    </source>
</evidence>
<sequence length="405" mass="45435">MHYKQIPLPLVDAITQFHFNQTLCTYKRNTTKALLTFHTLMAPSLDDESSLFNFVVRDGNGVKGIVDSGISKVPRPYIQPPAEQINKKNASKCEIPPIDLSKLDGPEHDEVANQIVRAAETLGFFQVVNHGVPIQLLDALKQTAHNFFGLPAERKAVYRKEVSPSPLVKYGTSFVPEKEKALEWKDYISMAYTNENEALQQWPMECRDVALQYLKTSHEMVKKLLDALMANLGVELDDSNIDAFIGKKMVNMNFYPTCPNPELTVGVGRHSDMGTLTILLQDGIGGLYVKVPEDIDMEKKGEWVEIPPIPGALVINIGDMLQIWSNGRYKSAEHRVRTTSTKSRVSIPIFTSPQATQKVAPLPQVVEKDGMAHYREFLFSDYMNSFFGNAHDGKKSLDFAKVNFS</sequence>
<dbReference type="InterPro" id="IPR026992">
    <property type="entry name" value="DIOX_N"/>
</dbReference>
<evidence type="ECO:0000256" key="7">
    <source>
        <dbReference type="RuleBase" id="RU003682"/>
    </source>
</evidence>
<keyword evidence="6 7" id="KW-0408">Iron</keyword>
<dbReference type="PANTHER" id="PTHR10209:SF753">
    <property type="entry name" value="FERULOYL COA ORTHO-HYDROXYLASE 2-LIKE"/>
    <property type="match status" value="1"/>
</dbReference>
<keyword evidence="3 7" id="KW-0479">Metal-binding</keyword>
<dbReference type="FunFam" id="2.60.120.330:FF:000023">
    <property type="entry name" value="Feruloyl CoA ortho-hydroxylase 1"/>
    <property type="match status" value="1"/>
</dbReference>
<protein>
    <submittedName>
        <fullName evidence="10">Scopoletin 8-hydroxylase</fullName>
    </submittedName>
</protein>
<name>A0A1U8MFJ1_GOSHI</name>
<dbReference type="AlphaFoldDB" id="A0A1U8MFJ1"/>
<dbReference type="GeneID" id="107936170"/>
<dbReference type="PANTHER" id="PTHR10209">
    <property type="entry name" value="OXIDOREDUCTASE, 2OG-FE II OXYGENASE FAMILY PROTEIN"/>
    <property type="match status" value="1"/>
</dbReference>
<organism evidence="9 10">
    <name type="scientific">Gossypium hirsutum</name>
    <name type="common">Upland cotton</name>
    <name type="synonym">Gossypium mexicanum</name>
    <dbReference type="NCBI Taxonomy" id="3635"/>
    <lineage>
        <taxon>Eukaryota</taxon>
        <taxon>Viridiplantae</taxon>
        <taxon>Streptophyta</taxon>
        <taxon>Embryophyta</taxon>
        <taxon>Tracheophyta</taxon>
        <taxon>Spermatophyta</taxon>
        <taxon>Magnoliopsida</taxon>
        <taxon>eudicotyledons</taxon>
        <taxon>Gunneridae</taxon>
        <taxon>Pentapetalae</taxon>
        <taxon>rosids</taxon>
        <taxon>malvids</taxon>
        <taxon>Malvales</taxon>
        <taxon>Malvaceae</taxon>
        <taxon>Malvoideae</taxon>
        <taxon>Gossypium</taxon>
    </lineage>
</organism>
<evidence type="ECO:0000256" key="1">
    <source>
        <dbReference type="ARBA" id="ARBA00001961"/>
    </source>
</evidence>
<comment type="cofactor">
    <cofactor evidence="1">
        <name>L-ascorbate</name>
        <dbReference type="ChEBI" id="CHEBI:38290"/>
    </cofactor>
</comment>
<dbReference type="Pfam" id="PF03171">
    <property type="entry name" value="2OG-FeII_Oxy"/>
    <property type="match status" value="1"/>
</dbReference>
<keyword evidence="4" id="KW-0223">Dioxygenase</keyword>
<dbReference type="PaxDb" id="3635-A0A1U8MFJ1"/>
<reference evidence="10" key="2">
    <citation type="submission" date="2025-08" db="UniProtKB">
        <authorList>
            <consortium name="RefSeq"/>
        </authorList>
    </citation>
    <scope>IDENTIFICATION</scope>
</reference>
<dbReference type="InterPro" id="IPR044861">
    <property type="entry name" value="IPNS-like_FE2OG_OXY"/>
</dbReference>
<evidence type="ECO:0000313" key="9">
    <source>
        <dbReference type="Proteomes" id="UP000818029"/>
    </source>
</evidence>
<comment type="similarity">
    <text evidence="2 7">Belongs to the iron/ascorbate-dependent oxidoreductase family.</text>
</comment>
<gene>
    <name evidence="10" type="primary">LOC107936170</name>
</gene>
<dbReference type="SUPFAM" id="SSF51197">
    <property type="entry name" value="Clavaminate synthase-like"/>
    <property type="match status" value="1"/>
</dbReference>
<evidence type="ECO:0000259" key="8">
    <source>
        <dbReference type="PROSITE" id="PS51471"/>
    </source>
</evidence>
<feature type="domain" description="Fe2OG dioxygenase" evidence="8">
    <location>
        <begin position="240"/>
        <end position="353"/>
    </location>
</feature>
<dbReference type="RefSeq" id="XP_016724333.1">
    <property type="nucleotide sequence ID" value="XM_016868844.2"/>
</dbReference>
<dbReference type="OrthoDB" id="288590at2759"/>
<evidence type="ECO:0000256" key="5">
    <source>
        <dbReference type="ARBA" id="ARBA00023002"/>
    </source>
</evidence>
<dbReference type="Gene3D" id="2.60.120.330">
    <property type="entry name" value="B-lactam Antibiotic, Isopenicillin N Synthase, Chain"/>
    <property type="match status" value="1"/>
</dbReference>
<dbReference type="KEGG" id="ghi:107936170"/>
<dbReference type="Proteomes" id="UP000818029">
    <property type="component" value="Chromosome D01"/>
</dbReference>
<dbReference type="InterPro" id="IPR027443">
    <property type="entry name" value="IPNS-like_sf"/>
</dbReference>
<evidence type="ECO:0000256" key="2">
    <source>
        <dbReference type="ARBA" id="ARBA00008056"/>
    </source>
</evidence>
<evidence type="ECO:0000256" key="4">
    <source>
        <dbReference type="ARBA" id="ARBA00022964"/>
    </source>
</evidence>
<dbReference type="GO" id="GO:0051213">
    <property type="term" value="F:dioxygenase activity"/>
    <property type="evidence" value="ECO:0007669"/>
    <property type="project" value="UniProtKB-KW"/>
</dbReference>
<dbReference type="PROSITE" id="PS51471">
    <property type="entry name" value="FE2OG_OXY"/>
    <property type="match status" value="1"/>
</dbReference>
<dbReference type="GO" id="GO:0046872">
    <property type="term" value="F:metal ion binding"/>
    <property type="evidence" value="ECO:0007669"/>
    <property type="project" value="UniProtKB-KW"/>
</dbReference>